<comment type="caution">
    <text evidence="1">The sequence shown here is derived from an EMBL/GenBank/DDBJ whole genome shotgun (WGS) entry which is preliminary data.</text>
</comment>
<dbReference type="AlphaFoldDB" id="A0A2N7ATY7"/>
<proteinExistence type="predicted"/>
<organism evidence="1 2">
    <name type="scientific">Companilactobacillus nuruki</name>
    <dbReference type="NCBI Taxonomy" id="1993540"/>
    <lineage>
        <taxon>Bacteria</taxon>
        <taxon>Bacillati</taxon>
        <taxon>Bacillota</taxon>
        <taxon>Bacilli</taxon>
        <taxon>Lactobacillales</taxon>
        <taxon>Lactobacillaceae</taxon>
        <taxon>Companilactobacillus</taxon>
    </lineage>
</organism>
<evidence type="ECO:0000313" key="2">
    <source>
        <dbReference type="Proteomes" id="UP000235649"/>
    </source>
</evidence>
<dbReference type="OrthoDB" id="2255697at2"/>
<dbReference type="EMBL" id="NIPR01000022">
    <property type="protein sequence ID" value="PMD70247.1"/>
    <property type="molecule type" value="Genomic_DNA"/>
</dbReference>
<dbReference type="Proteomes" id="UP000235649">
    <property type="component" value="Unassembled WGS sequence"/>
</dbReference>
<gene>
    <name evidence="1" type="ORF">CBP76_07075</name>
</gene>
<protein>
    <submittedName>
        <fullName evidence="1">Uncharacterized protein</fullName>
    </submittedName>
</protein>
<evidence type="ECO:0000313" key="1">
    <source>
        <dbReference type="EMBL" id="PMD70247.1"/>
    </source>
</evidence>
<sequence>MADNALTKVARIASNAAQGAMYKDAKGNIQIIKPAGDSNYMDFTNFLTSTNGTGGNTGGTTDPNHPAAGADYYAGSLADGEITERYLLYQRDESVAEQTESQTVTLLRDVGTRFNMAGDGATFLIHVQKTAMNAGAKGDVTDIQLNYDPNNVAKDGYFTTTSLYPIYIKASDLATKKTLAIPINGIGENLSGKNVKAPQLNVTFNGNGTMTFESVTGYDNDGSSAGATGANYDVVVDVIATFSVQPAVAQLPASINFFTGNASGDIALSGASNFFENTMDGIEITLDDYIYFYNPYLLSPVYRIKSSNFILSNIFKISKEKLIDEININIILKPFLESTSKTTIPYEQNNGNSGSVIWGKATDNNYNFKGITKSNIIIGKSSLNSDFEVTFNDTTSPKPTSIFKWNVLKISPYKN</sequence>
<keyword evidence="2" id="KW-1185">Reference proteome</keyword>
<accession>A0A2N7ATY7</accession>
<reference evidence="1 2" key="1">
    <citation type="submission" date="2017-05" db="EMBL/GenBank/DDBJ databases">
        <title>Lactobacillus nurukis nov., sp. nov., isolated from nuruk.</title>
        <authorList>
            <person name="Kim S.-J."/>
        </authorList>
    </citation>
    <scope>NUCLEOTIDE SEQUENCE [LARGE SCALE GENOMIC DNA]</scope>
    <source>
        <strain evidence="1 2">SYF10-1a</strain>
    </source>
</reference>
<name>A0A2N7ATY7_9LACO</name>
<dbReference type="RefSeq" id="WP_102196236.1">
    <property type="nucleotide sequence ID" value="NZ_NIPR01000022.1"/>
</dbReference>